<reference evidence="3" key="1">
    <citation type="submission" date="2017-02" db="UniProtKB">
        <authorList>
            <consortium name="WormBaseParasite"/>
        </authorList>
    </citation>
    <scope>IDENTIFICATION</scope>
</reference>
<proteinExistence type="predicted"/>
<sequence>MSMQNNESVCKSENVLLFGSVSNCGLRSSSPIVIEQPLPFFGSRLVHMAPEYALSSMAQKSSFRQNISVLLAAAAAVFACNLIVLQGDGEDRRQNIDDDVPWYLLLVVPSIFLIGE</sequence>
<dbReference type="WBParaSite" id="SMUV_0001076501-mRNA-1">
    <property type="protein sequence ID" value="SMUV_0001076501-mRNA-1"/>
    <property type="gene ID" value="SMUV_0001076501"/>
</dbReference>
<evidence type="ECO:0000313" key="3">
    <source>
        <dbReference type="WBParaSite" id="SMUV_0001076501-mRNA-1"/>
    </source>
</evidence>
<feature type="transmembrane region" description="Helical" evidence="1">
    <location>
        <begin position="100"/>
        <end position="115"/>
    </location>
</feature>
<evidence type="ECO:0000256" key="1">
    <source>
        <dbReference type="SAM" id="Phobius"/>
    </source>
</evidence>
<keyword evidence="1" id="KW-1133">Transmembrane helix</keyword>
<keyword evidence="2" id="KW-1185">Reference proteome</keyword>
<dbReference type="AlphaFoldDB" id="A0A0N5B0G3"/>
<protein>
    <submittedName>
        <fullName evidence="3">Transmembrane protein</fullName>
    </submittedName>
</protein>
<dbReference type="Proteomes" id="UP000046393">
    <property type="component" value="Unplaced"/>
</dbReference>
<keyword evidence="1" id="KW-0812">Transmembrane</keyword>
<keyword evidence="1" id="KW-0472">Membrane</keyword>
<organism evidence="2 3">
    <name type="scientific">Syphacia muris</name>
    <dbReference type="NCBI Taxonomy" id="451379"/>
    <lineage>
        <taxon>Eukaryota</taxon>
        <taxon>Metazoa</taxon>
        <taxon>Ecdysozoa</taxon>
        <taxon>Nematoda</taxon>
        <taxon>Chromadorea</taxon>
        <taxon>Rhabditida</taxon>
        <taxon>Spirurina</taxon>
        <taxon>Oxyuridomorpha</taxon>
        <taxon>Oxyuroidea</taxon>
        <taxon>Oxyuridae</taxon>
        <taxon>Syphacia</taxon>
    </lineage>
</organism>
<name>A0A0N5B0G3_9BILA</name>
<accession>A0A0N5B0G3</accession>
<feature type="transmembrane region" description="Helical" evidence="1">
    <location>
        <begin position="67"/>
        <end position="85"/>
    </location>
</feature>
<evidence type="ECO:0000313" key="2">
    <source>
        <dbReference type="Proteomes" id="UP000046393"/>
    </source>
</evidence>